<accession>A0A2C6L6X8</accession>
<keyword evidence="2" id="KW-1185">Reference proteome</keyword>
<protein>
    <submittedName>
        <fullName evidence="1">Uncharacterized protein</fullName>
    </submittedName>
</protein>
<evidence type="ECO:0000313" key="1">
    <source>
        <dbReference type="EMBL" id="PHJ24287.1"/>
    </source>
</evidence>
<reference evidence="1 2" key="1">
    <citation type="journal article" date="2017" name="Int. J. Parasitol.">
        <title>The genome of the protozoan parasite Cystoisospora suis and a reverse vaccinology approach to identify vaccine candidates.</title>
        <authorList>
            <person name="Palmieri N."/>
            <person name="Shrestha A."/>
            <person name="Ruttkowski B."/>
            <person name="Beck T."/>
            <person name="Vogl C."/>
            <person name="Tomley F."/>
            <person name="Blake D.P."/>
            <person name="Joachim A."/>
        </authorList>
    </citation>
    <scope>NUCLEOTIDE SEQUENCE [LARGE SCALE GENOMIC DNA]</scope>
    <source>
        <strain evidence="1 2">Wien I</strain>
    </source>
</reference>
<dbReference type="AlphaFoldDB" id="A0A2C6L6X8"/>
<sequence length="60" mass="6582">MFKLLLPVPLCSLLYVSFRVPPVLFKGKTSEVKMEPFPSNSGGCSVCSSFLPEMLLTFPA</sequence>
<dbReference type="GeneID" id="94425285"/>
<dbReference type="EMBL" id="MIGC01000751">
    <property type="protein sequence ID" value="PHJ24287.1"/>
    <property type="molecule type" value="Genomic_DNA"/>
</dbReference>
<dbReference type="RefSeq" id="XP_067925960.1">
    <property type="nucleotide sequence ID" value="XM_068062074.1"/>
</dbReference>
<dbReference type="Proteomes" id="UP000221165">
    <property type="component" value="Unassembled WGS sequence"/>
</dbReference>
<gene>
    <name evidence="1" type="ORF">CSUI_001871</name>
</gene>
<comment type="caution">
    <text evidence="1">The sequence shown here is derived from an EMBL/GenBank/DDBJ whole genome shotgun (WGS) entry which is preliminary data.</text>
</comment>
<proteinExistence type="predicted"/>
<evidence type="ECO:0000313" key="2">
    <source>
        <dbReference type="Proteomes" id="UP000221165"/>
    </source>
</evidence>
<organism evidence="1 2">
    <name type="scientific">Cystoisospora suis</name>
    <dbReference type="NCBI Taxonomy" id="483139"/>
    <lineage>
        <taxon>Eukaryota</taxon>
        <taxon>Sar</taxon>
        <taxon>Alveolata</taxon>
        <taxon>Apicomplexa</taxon>
        <taxon>Conoidasida</taxon>
        <taxon>Coccidia</taxon>
        <taxon>Eucoccidiorida</taxon>
        <taxon>Eimeriorina</taxon>
        <taxon>Sarcocystidae</taxon>
        <taxon>Cystoisospora</taxon>
    </lineage>
</organism>
<name>A0A2C6L6X8_9APIC</name>
<dbReference type="VEuPathDB" id="ToxoDB:CSUI_001871"/>